<accession>A0AA38IDJ3</accession>
<evidence type="ECO:0000313" key="2">
    <source>
        <dbReference type="Proteomes" id="UP001168821"/>
    </source>
</evidence>
<reference evidence="1" key="1">
    <citation type="journal article" date="2023" name="G3 (Bethesda)">
        <title>Whole genome assemblies of Zophobas morio and Tenebrio molitor.</title>
        <authorList>
            <person name="Kaur S."/>
            <person name="Stinson S.A."/>
            <person name="diCenzo G.C."/>
        </authorList>
    </citation>
    <scope>NUCLEOTIDE SEQUENCE</scope>
    <source>
        <strain evidence="1">QUZm001</strain>
    </source>
</reference>
<gene>
    <name evidence="1" type="ORF">Zmor_018130</name>
</gene>
<dbReference type="EMBL" id="JALNTZ010000005">
    <property type="protein sequence ID" value="KAJ3652139.1"/>
    <property type="molecule type" value="Genomic_DNA"/>
</dbReference>
<dbReference type="AlphaFoldDB" id="A0AA38IDJ3"/>
<sequence length="158" mass="18347">MSTTSRAPTIKTQTQTRLITYRSPQNFNPPDFYHSPSKPNQSFISEELYQIDDEQQTEQGACCFATSSESDYSNYENLANDIDQTDNQYQPNDELSYQTDYDYQQTNNDDTETNKESNFPSNNQVNLLFQRDVAYEVNTHSASQIIIISRYRTLCIDQ</sequence>
<dbReference type="Proteomes" id="UP001168821">
    <property type="component" value="Unassembled WGS sequence"/>
</dbReference>
<protein>
    <submittedName>
        <fullName evidence="1">Uncharacterized protein</fullName>
    </submittedName>
</protein>
<organism evidence="1 2">
    <name type="scientific">Zophobas morio</name>
    <dbReference type="NCBI Taxonomy" id="2755281"/>
    <lineage>
        <taxon>Eukaryota</taxon>
        <taxon>Metazoa</taxon>
        <taxon>Ecdysozoa</taxon>
        <taxon>Arthropoda</taxon>
        <taxon>Hexapoda</taxon>
        <taxon>Insecta</taxon>
        <taxon>Pterygota</taxon>
        <taxon>Neoptera</taxon>
        <taxon>Endopterygota</taxon>
        <taxon>Coleoptera</taxon>
        <taxon>Polyphaga</taxon>
        <taxon>Cucujiformia</taxon>
        <taxon>Tenebrionidae</taxon>
        <taxon>Zophobas</taxon>
    </lineage>
</organism>
<name>A0AA38IDJ3_9CUCU</name>
<comment type="caution">
    <text evidence="1">The sequence shown here is derived from an EMBL/GenBank/DDBJ whole genome shotgun (WGS) entry which is preliminary data.</text>
</comment>
<proteinExistence type="predicted"/>
<evidence type="ECO:0000313" key="1">
    <source>
        <dbReference type="EMBL" id="KAJ3652139.1"/>
    </source>
</evidence>
<keyword evidence="2" id="KW-1185">Reference proteome</keyword>